<name>M2M9L9_BAUPA</name>
<keyword evidence="2" id="KW-1185">Reference proteome</keyword>
<sequence>MSTFRIGYRPELLDVNAKQVMGKKGTPARLPSKPHPDDAAKRGFQGTLVVSHCGSNEMLLAMIRLTHDCDTVERDLAQLNVFIGGQEDYFRDNMLGYLDIRVPRMIRQYGRVAKFEQMGSVARKTIFCKTFYQFPLAICLEAFGHVHLAYPFETV</sequence>
<dbReference type="EMBL" id="KB445560">
    <property type="protein sequence ID" value="EMC93116.1"/>
    <property type="molecule type" value="Genomic_DNA"/>
</dbReference>
<evidence type="ECO:0000313" key="2">
    <source>
        <dbReference type="Proteomes" id="UP000011761"/>
    </source>
</evidence>
<dbReference type="KEGG" id="bcom:BAUCODRAFT_228802"/>
<protein>
    <submittedName>
        <fullName evidence="1">Uncharacterized protein</fullName>
    </submittedName>
</protein>
<proteinExistence type="predicted"/>
<dbReference type="RefSeq" id="XP_007679420.1">
    <property type="nucleotide sequence ID" value="XM_007681230.1"/>
</dbReference>
<dbReference type="Proteomes" id="UP000011761">
    <property type="component" value="Unassembled WGS sequence"/>
</dbReference>
<reference evidence="1 2" key="1">
    <citation type="journal article" date="2012" name="PLoS Pathog.">
        <title>Diverse lifestyles and strategies of plant pathogenesis encoded in the genomes of eighteen Dothideomycetes fungi.</title>
        <authorList>
            <person name="Ohm R.A."/>
            <person name="Feau N."/>
            <person name="Henrissat B."/>
            <person name="Schoch C.L."/>
            <person name="Horwitz B.A."/>
            <person name="Barry K.W."/>
            <person name="Condon B.J."/>
            <person name="Copeland A.C."/>
            <person name="Dhillon B."/>
            <person name="Glaser F."/>
            <person name="Hesse C.N."/>
            <person name="Kosti I."/>
            <person name="LaButti K."/>
            <person name="Lindquist E.A."/>
            <person name="Lucas S."/>
            <person name="Salamov A.A."/>
            <person name="Bradshaw R.E."/>
            <person name="Ciuffetti L."/>
            <person name="Hamelin R.C."/>
            <person name="Kema G.H.J."/>
            <person name="Lawrence C."/>
            <person name="Scott J.A."/>
            <person name="Spatafora J.W."/>
            <person name="Turgeon B.G."/>
            <person name="de Wit P.J.G.M."/>
            <person name="Zhong S."/>
            <person name="Goodwin S.B."/>
            <person name="Grigoriev I.V."/>
        </authorList>
    </citation>
    <scope>NUCLEOTIDE SEQUENCE [LARGE SCALE GENOMIC DNA]</scope>
    <source>
        <strain evidence="1 2">UAMH 10762</strain>
    </source>
</reference>
<evidence type="ECO:0000313" key="1">
    <source>
        <dbReference type="EMBL" id="EMC93116.1"/>
    </source>
</evidence>
<dbReference type="HOGENOM" id="CLU_1695149_0_0_1"/>
<accession>M2M9L9</accession>
<dbReference type="AlphaFoldDB" id="M2M9L9"/>
<gene>
    <name evidence="1" type="ORF">BAUCODRAFT_228802</name>
</gene>
<dbReference type="GeneID" id="19109941"/>
<organism evidence="1 2">
    <name type="scientific">Baudoinia panamericana (strain UAMH 10762)</name>
    <name type="common">Angels' share fungus</name>
    <name type="synonym">Baudoinia compniacensis (strain UAMH 10762)</name>
    <dbReference type="NCBI Taxonomy" id="717646"/>
    <lineage>
        <taxon>Eukaryota</taxon>
        <taxon>Fungi</taxon>
        <taxon>Dikarya</taxon>
        <taxon>Ascomycota</taxon>
        <taxon>Pezizomycotina</taxon>
        <taxon>Dothideomycetes</taxon>
        <taxon>Dothideomycetidae</taxon>
        <taxon>Mycosphaerellales</taxon>
        <taxon>Teratosphaeriaceae</taxon>
        <taxon>Baudoinia</taxon>
    </lineage>
</organism>